<feature type="compositionally biased region" description="Basic and acidic residues" evidence="2">
    <location>
        <begin position="221"/>
        <end position="241"/>
    </location>
</feature>
<evidence type="ECO:0000256" key="1">
    <source>
        <dbReference type="ARBA" id="ARBA00022468"/>
    </source>
</evidence>
<dbReference type="PROSITE" id="PS50238">
    <property type="entry name" value="RHOGAP"/>
    <property type="match status" value="1"/>
</dbReference>
<dbReference type="SMART" id="SM00324">
    <property type="entry name" value="RhoGAP"/>
    <property type="match status" value="1"/>
</dbReference>
<feature type="compositionally biased region" description="Pro residues" evidence="2">
    <location>
        <begin position="56"/>
        <end position="68"/>
    </location>
</feature>
<comment type="caution">
    <text evidence="4">The sequence shown here is derived from an EMBL/GenBank/DDBJ whole genome shotgun (WGS) entry which is preliminary data.</text>
</comment>
<feature type="region of interest" description="Disordered" evidence="2">
    <location>
        <begin position="137"/>
        <end position="289"/>
    </location>
</feature>
<dbReference type="EMBL" id="JAUTXT010000006">
    <property type="protein sequence ID" value="KAK3677786.1"/>
    <property type="molecule type" value="Genomic_DNA"/>
</dbReference>
<dbReference type="GO" id="GO:0005938">
    <property type="term" value="C:cell cortex"/>
    <property type="evidence" value="ECO:0007669"/>
    <property type="project" value="UniProtKB-ARBA"/>
</dbReference>
<dbReference type="GO" id="GO:0005096">
    <property type="term" value="F:GTPase activator activity"/>
    <property type="evidence" value="ECO:0007669"/>
    <property type="project" value="UniProtKB-KW"/>
</dbReference>
<feature type="compositionally biased region" description="Polar residues" evidence="2">
    <location>
        <begin position="22"/>
        <end position="33"/>
    </location>
</feature>
<protein>
    <recommendedName>
        <fullName evidence="3">Rho-GAP domain-containing protein</fullName>
    </recommendedName>
</protein>
<keyword evidence="1" id="KW-0343">GTPase activation</keyword>
<dbReference type="InterPro" id="IPR008936">
    <property type="entry name" value="Rho_GTPase_activation_prot"/>
</dbReference>
<evidence type="ECO:0000313" key="5">
    <source>
        <dbReference type="Proteomes" id="UP001274830"/>
    </source>
</evidence>
<feature type="compositionally biased region" description="Polar residues" evidence="2">
    <location>
        <begin position="547"/>
        <end position="560"/>
    </location>
</feature>
<reference evidence="4" key="1">
    <citation type="submission" date="2023-07" db="EMBL/GenBank/DDBJ databases">
        <title>Black Yeasts Isolated from many extreme environments.</title>
        <authorList>
            <person name="Coleine C."/>
            <person name="Stajich J.E."/>
            <person name="Selbmann L."/>
        </authorList>
    </citation>
    <scope>NUCLEOTIDE SEQUENCE</scope>
    <source>
        <strain evidence="4">CCFEE 5485</strain>
    </source>
</reference>
<feature type="domain" description="Rho-GAP" evidence="3">
    <location>
        <begin position="338"/>
        <end position="542"/>
    </location>
</feature>
<dbReference type="GO" id="GO:0007165">
    <property type="term" value="P:signal transduction"/>
    <property type="evidence" value="ECO:0007669"/>
    <property type="project" value="InterPro"/>
</dbReference>
<dbReference type="CDD" id="cd00159">
    <property type="entry name" value="RhoGAP"/>
    <property type="match status" value="1"/>
</dbReference>
<feature type="compositionally biased region" description="Basic and acidic residues" evidence="2">
    <location>
        <begin position="260"/>
        <end position="275"/>
    </location>
</feature>
<dbReference type="SUPFAM" id="SSF48350">
    <property type="entry name" value="GTPase activation domain, GAP"/>
    <property type="match status" value="1"/>
</dbReference>
<dbReference type="AlphaFoldDB" id="A0AAE0WU29"/>
<dbReference type="InterPro" id="IPR050729">
    <property type="entry name" value="Rho-GAP"/>
</dbReference>
<feature type="compositionally biased region" description="Basic and acidic residues" evidence="2">
    <location>
        <begin position="563"/>
        <end position="583"/>
    </location>
</feature>
<dbReference type="Gene3D" id="1.10.555.10">
    <property type="entry name" value="Rho GTPase activation protein"/>
    <property type="match status" value="1"/>
</dbReference>
<evidence type="ECO:0000313" key="4">
    <source>
        <dbReference type="EMBL" id="KAK3677786.1"/>
    </source>
</evidence>
<feature type="compositionally biased region" description="Basic and acidic residues" evidence="2">
    <location>
        <begin position="630"/>
        <end position="644"/>
    </location>
</feature>
<gene>
    <name evidence="4" type="ORF">LTR78_002636</name>
</gene>
<proteinExistence type="predicted"/>
<evidence type="ECO:0000256" key="2">
    <source>
        <dbReference type="SAM" id="MobiDB-lite"/>
    </source>
</evidence>
<feature type="compositionally biased region" description="Polar residues" evidence="2">
    <location>
        <begin position="277"/>
        <end position="289"/>
    </location>
</feature>
<feature type="compositionally biased region" description="Basic and acidic residues" evidence="2">
    <location>
        <begin position="593"/>
        <end position="603"/>
    </location>
</feature>
<dbReference type="PANTHER" id="PTHR23176">
    <property type="entry name" value="RHO/RAC/CDC GTPASE-ACTIVATING PROTEIN"/>
    <property type="match status" value="1"/>
</dbReference>
<evidence type="ECO:0000259" key="3">
    <source>
        <dbReference type="PROSITE" id="PS50238"/>
    </source>
</evidence>
<feature type="region of interest" description="Disordered" evidence="2">
    <location>
        <begin position="1"/>
        <end position="112"/>
    </location>
</feature>
<dbReference type="InterPro" id="IPR000198">
    <property type="entry name" value="RhoGAP_dom"/>
</dbReference>
<dbReference type="Proteomes" id="UP001274830">
    <property type="component" value="Unassembled WGS sequence"/>
</dbReference>
<name>A0AAE0WU29_9PEZI</name>
<sequence length="684" mass="75565">MPPNKARPTDLTINLKSAAEAAQSSAGPNSSPINLEGVDLSSFGGDIGLGSSASPPSLPPLPQSPPSSPRHNREPSKNILRHLGSKSSKVEQETSRAPARQVKAENDVYRSTTSGVAAVYQLKKNVGSSPELSLVGSMENIGVNPSEANDTADTARRPQQVPHHSEDSAASKKSSLPFRKQLGRTKSTRSSSNGSKTRPEIPEARTAIEPAPRTAPLPAEQRSEMLRAKKDKDKSRGKSADRAGASESDDNAVVPPARPVTKERESHKDKEKEKSGFMSSSKHAVSKTTKASGNFLTRLGKIGRSSSNNEKEVPDSEYVLKVINLPLVEQTRLTRISKDLSSCRDKTEYWMPSLPWRCIDYLNLNCEAEGLYRVPGSGPQVKRWQRRFDTEMDVDLLDENELYDPNNIGSMLKSWLRDLPTEIMPNHRQLALGVELEKENPDYAKIGQPAPQKLRDALSELSPFNYYLLFAITCHLSLLLSHKDRNRMDLNNLSICIGPCLKLERWLFNYLVGDWRHCWQGCFTEKEYLEIEKQHEQGDSYQPPKILSTSNLTNDSSASTLHGGDERVVHSSGSERVDQREDSISTLSGDSMQRSRENSKPETYRPVGARGRNNDNVSTPQRSPTTGLIESKRPATAEDRKGSGDDTPTNSTPRPYTHSRSRSDVATTPVKGDFAFPPLPTRPA</sequence>
<organism evidence="4 5">
    <name type="scientific">Recurvomyces mirabilis</name>
    <dbReference type="NCBI Taxonomy" id="574656"/>
    <lineage>
        <taxon>Eukaryota</taxon>
        <taxon>Fungi</taxon>
        <taxon>Dikarya</taxon>
        <taxon>Ascomycota</taxon>
        <taxon>Pezizomycotina</taxon>
        <taxon>Dothideomycetes</taxon>
        <taxon>Dothideomycetidae</taxon>
        <taxon>Mycosphaerellales</taxon>
        <taxon>Teratosphaeriaceae</taxon>
        <taxon>Recurvomyces</taxon>
    </lineage>
</organism>
<dbReference type="Pfam" id="PF00620">
    <property type="entry name" value="RhoGAP"/>
    <property type="match status" value="1"/>
</dbReference>
<feature type="compositionally biased region" description="Polar residues" evidence="2">
    <location>
        <begin position="614"/>
        <end position="628"/>
    </location>
</feature>
<keyword evidence="5" id="KW-1185">Reference proteome</keyword>
<dbReference type="PANTHER" id="PTHR23176:SF125">
    <property type="entry name" value="GTPASE ACTIVATOR (BEM2), PUTATIVE (AFU_ORTHOLOGUE AFUA_7G04450)-RELATED"/>
    <property type="match status" value="1"/>
</dbReference>
<accession>A0AAE0WU29</accession>
<feature type="region of interest" description="Disordered" evidence="2">
    <location>
        <begin position="535"/>
        <end position="684"/>
    </location>
</feature>